<dbReference type="Gene3D" id="3.40.50.720">
    <property type="entry name" value="NAD(P)-binding Rossmann-like Domain"/>
    <property type="match status" value="1"/>
</dbReference>
<dbReference type="Pfam" id="PF02558">
    <property type="entry name" value="ApbA"/>
    <property type="match status" value="1"/>
</dbReference>
<dbReference type="InterPro" id="IPR008927">
    <property type="entry name" value="6-PGluconate_DH-like_C_sf"/>
</dbReference>
<dbReference type="SUPFAM" id="SSF48179">
    <property type="entry name" value="6-phosphogluconate dehydrogenase C-terminal domain-like"/>
    <property type="match status" value="1"/>
</dbReference>
<dbReference type="InterPro" id="IPR036291">
    <property type="entry name" value="NAD(P)-bd_dom_sf"/>
</dbReference>
<dbReference type="PANTHER" id="PTHR21708">
    <property type="entry name" value="PROBABLE 2-DEHYDROPANTOATE 2-REDUCTASE"/>
    <property type="match status" value="1"/>
</dbReference>
<protein>
    <recommendedName>
        <fullName evidence="3">2-dehydropantoate 2-reductase</fullName>
        <ecNumber evidence="2">1.1.1.169</ecNumber>
    </recommendedName>
    <alternativeName>
        <fullName evidence="5">Ketopantoate reductase</fullName>
    </alternativeName>
</protein>
<keyword evidence="10" id="KW-1185">Reference proteome</keyword>
<organism evidence="9 10">
    <name type="scientific">Siccirubricoccus soli</name>
    <dbReference type="NCBI Taxonomy" id="2899147"/>
    <lineage>
        <taxon>Bacteria</taxon>
        <taxon>Pseudomonadati</taxon>
        <taxon>Pseudomonadota</taxon>
        <taxon>Alphaproteobacteria</taxon>
        <taxon>Acetobacterales</taxon>
        <taxon>Roseomonadaceae</taxon>
        <taxon>Siccirubricoccus</taxon>
    </lineage>
</organism>
<comment type="catalytic activity">
    <reaction evidence="6">
        <text>(R)-pantoate + NADP(+) = 2-dehydropantoate + NADPH + H(+)</text>
        <dbReference type="Rhea" id="RHEA:16233"/>
        <dbReference type="ChEBI" id="CHEBI:11561"/>
        <dbReference type="ChEBI" id="CHEBI:15378"/>
        <dbReference type="ChEBI" id="CHEBI:15980"/>
        <dbReference type="ChEBI" id="CHEBI:57783"/>
        <dbReference type="ChEBI" id="CHEBI:58349"/>
        <dbReference type="EC" id="1.1.1.169"/>
    </reaction>
</comment>
<dbReference type="EC" id="1.1.1.169" evidence="2"/>
<dbReference type="EMBL" id="JAFIRR010000136">
    <property type="protein sequence ID" value="MCO6418538.1"/>
    <property type="molecule type" value="Genomic_DNA"/>
</dbReference>
<evidence type="ECO:0000259" key="8">
    <source>
        <dbReference type="Pfam" id="PF08546"/>
    </source>
</evidence>
<keyword evidence="4" id="KW-0566">Pantothenate biosynthesis</keyword>
<comment type="pathway">
    <text evidence="1">Cofactor biosynthesis; (R)-pantothenate biosynthesis; (R)-pantoate from 3-methyl-2-oxobutanoate: step 2/2.</text>
</comment>
<dbReference type="Gene3D" id="1.10.1040.10">
    <property type="entry name" value="N-(1-d-carboxylethyl)-l-norvaline Dehydrogenase, domain 2"/>
    <property type="match status" value="1"/>
</dbReference>
<dbReference type="InterPro" id="IPR013752">
    <property type="entry name" value="KPA_reductase"/>
</dbReference>
<dbReference type="RefSeq" id="WP_252955166.1">
    <property type="nucleotide sequence ID" value="NZ_JAFIRR010000136.1"/>
</dbReference>
<dbReference type="SUPFAM" id="SSF51735">
    <property type="entry name" value="NAD(P)-binding Rossmann-fold domains"/>
    <property type="match status" value="1"/>
</dbReference>
<evidence type="ECO:0000256" key="6">
    <source>
        <dbReference type="ARBA" id="ARBA00048793"/>
    </source>
</evidence>
<evidence type="ECO:0000313" key="10">
    <source>
        <dbReference type="Proteomes" id="UP001523392"/>
    </source>
</evidence>
<feature type="domain" description="Ketopantoate reductase N-terminal" evidence="7">
    <location>
        <begin position="3"/>
        <end position="104"/>
    </location>
</feature>
<dbReference type="Pfam" id="PF08546">
    <property type="entry name" value="ApbA_C"/>
    <property type="match status" value="1"/>
</dbReference>
<comment type="caution">
    <text evidence="9">The sequence shown here is derived from an EMBL/GenBank/DDBJ whole genome shotgun (WGS) entry which is preliminary data.</text>
</comment>
<gene>
    <name evidence="9" type="ORF">JYK14_20570</name>
</gene>
<dbReference type="PANTHER" id="PTHR21708:SF45">
    <property type="entry name" value="2-DEHYDROPANTOATE 2-REDUCTASE"/>
    <property type="match status" value="1"/>
</dbReference>
<dbReference type="InterPro" id="IPR051402">
    <property type="entry name" value="KPR-Related"/>
</dbReference>
<evidence type="ECO:0000256" key="5">
    <source>
        <dbReference type="ARBA" id="ARBA00032024"/>
    </source>
</evidence>
<reference evidence="9 10" key="1">
    <citation type="submission" date="2021-12" db="EMBL/GenBank/DDBJ databases">
        <title>Siccirubricoccus leaddurans sp. nov., a high concentration Zn2+ tolerance bacterium.</title>
        <authorList>
            <person name="Cao Y."/>
        </authorList>
    </citation>
    <scope>NUCLEOTIDE SEQUENCE [LARGE SCALE GENOMIC DNA]</scope>
    <source>
        <strain evidence="9 10">KC 17139</strain>
    </source>
</reference>
<dbReference type="NCBIfam" id="NF005089">
    <property type="entry name" value="PRK06522.1-4"/>
    <property type="match status" value="1"/>
</dbReference>
<accession>A0ABT1D9D4</accession>
<evidence type="ECO:0000256" key="4">
    <source>
        <dbReference type="ARBA" id="ARBA00022655"/>
    </source>
</evidence>
<evidence type="ECO:0000259" key="7">
    <source>
        <dbReference type="Pfam" id="PF02558"/>
    </source>
</evidence>
<evidence type="ECO:0000256" key="2">
    <source>
        <dbReference type="ARBA" id="ARBA00013014"/>
    </source>
</evidence>
<proteinExistence type="predicted"/>
<evidence type="ECO:0000256" key="3">
    <source>
        <dbReference type="ARBA" id="ARBA00019465"/>
    </source>
</evidence>
<evidence type="ECO:0000313" key="9">
    <source>
        <dbReference type="EMBL" id="MCO6418538.1"/>
    </source>
</evidence>
<dbReference type="InterPro" id="IPR013332">
    <property type="entry name" value="KPR_N"/>
</dbReference>
<sequence length="335" mass="34959">MKVCIYGAGAVGCYLAGRLHQGGARVSMVARGATLAAIAAEGVTVHTPARQIHARIAVAEDPAALGPQDMVLVTVKAPSLPAIAPGLATLLGPETPVCFVMNGLPWWYFHAHGGPHEGRRLPRIDPGDVTWRTVGPERALHGVIFASCDIERPGVVHIETAQTALHLGEPAGTTARSEALAALLRDADFTVTAEPNIRARIWSKLQTNICSGLFGCLADSPPKAIYSDPAVAEAVRRVVAEVGEVAAALGHPSPLEAEALLRRARSQGHKSSIVQDLARGAPIEFEAMFGGPQALARLAGIPTPTLDLLIALVKARAIAVGAYSEGPVHGFPAHV</sequence>
<dbReference type="Proteomes" id="UP001523392">
    <property type="component" value="Unassembled WGS sequence"/>
</dbReference>
<dbReference type="InterPro" id="IPR013328">
    <property type="entry name" value="6PGD_dom2"/>
</dbReference>
<feature type="domain" description="Ketopantoate reductase C-terminal" evidence="8">
    <location>
        <begin position="196"/>
        <end position="316"/>
    </location>
</feature>
<name>A0ABT1D9D4_9PROT</name>
<evidence type="ECO:0000256" key="1">
    <source>
        <dbReference type="ARBA" id="ARBA00004994"/>
    </source>
</evidence>